<evidence type="ECO:0000259" key="9">
    <source>
        <dbReference type="Pfam" id="PF01545"/>
    </source>
</evidence>
<organism evidence="11 12">
    <name type="scientific">Mesobaculum littorinae</name>
    <dbReference type="NCBI Taxonomy" id="2486419"/>
    <lineage>
        <taxon>Bacteria</taxon>
        <taxon>Pseudomonadati</taxon>
        <taxon>Pseudomonadota</taxon>
        <taxon>Alphaproteobacteria</taxon>
        <taxon>Rhodobacterales</taxon>
        <taxon>Roseobacteraceae</taxon>
        <taxon>Mesobaculum</taxon>
    </lineage>
</organism>
<dbReference type="GO" id="GO:0015086">
    <property type="term" value="F:cadmium ion transmembrane transporter activity"/>
    <property type="evidence" value="ECO:0007669"/>
    <property type="project" value="TreeGrafter"/>
</dbReference>
<dbReference type="InterPro" id="IPR027469">
    <property type="entry name" value="Cation_efflux_TMD_sf"/>
</dbReference>
<dbReference type="GO" id="GO:0015341">
    <property type="term" value="F:zinc efflux antiporter activity"/>
    <property type="evidence" value="ECO:0007669"/>
    <property type="project" value="TreeGrafter"/>
</dbReference>
<evidence type="ECO:0000259" key="10">
    <source>
        <dbReference type="Pfam" id="PF16916"/>
    </source>
</evidence>
<dbReference type="AlphaFoldDB" id="A0A438AFN0"/>
<dbReference type="SUPFAM" id="SSF161111">
    <property type="entry name" value="Cation efflux protein transmembrane domain-like"/>
    <property type="match status" value="1"/>
</dbReference>
<feature type="transmembrane region" description="Helical" evidence="8">
    <location>
        <begin position="119"/>
        <end position="137"/>
    </location>
</feature>
<dbReference type="InterPro" id="IPR050291">
    <property type="entry name" value="CDF_Transporter"/>
</dbReference>
<evidence type="ECO:0000256" key="2">
    <source>
        <dbReference type="ARBA" id="ARBA00008114"/>
    </source>
</evidence>
<keyword evidence="12" id="KW-1185">Reference proteome</keyword>
<evidence type="ECO:0000256" key="5">
    <source>
        <dbReference type="ARBA" id="ARBA00022692"/>
    </source>
</evidence>
<keyword evidence="5 8" id="KW-0812">Transmembrane</keyword>
<dbReference type="PANTHER" id="PTHR43840:SF41">
    <property type="entry name" value="CATION-EFFLUX PUMP FIEF"/>
    <property type="match status" value="1"/>
</dbReference>
<dbReference type="GO" id="GO:0006882">
    <property type="term" value="P:intracellular zinc ion homeostasis"/>
    <property type="evidence" value="ECO:0007669"/>
    <property type="project" value="TreeGrafter"/>
</dbReference>
<keyword evidence="6 8" id="KW-1133">Transmembrane helix</keyword>
<feature type="domain" description="Cation efflux protein cytoplasmic" evidence="10">
    <location>
        <begin position="215"/>
        <end position="290"/>
    </location>
</feature>
<keyword evidence="4" id="KW-1003">Cell membrane</keyword>
<comment type="similarity">
    <text evidence="2">Belongs to the cation diffusion facilitator (CDF) transporter (TC 2.A.4) family.</text>
</comment>
<evidence type="ECO:0000256" key="3">
    <source>
        <dbReference type="ARBA" id="ARBA00022448"/>
    </source>
</evidence>
<dbReference type="OrthoDB" id="9806522at2"/>
<evidence type="ECO:0000256" key="7">
    <source>
        <dbReference type="ARBA" id="ARBA00023136"/>
    </source>
</evidence>
<accession>A0A438AFN0</accession>
<name>A0A438AFN0_9RHOB</name>
<evidence type="ECO:0000313" key="12">
    <source>
        <dbReference type="Proteomes" id="UP000285908"/>
    </source>
</evidence>
<feature type="transmembrane region" description="Helical" evidence="8">
    <location>
        <begin position="157"/>
        <end position="179"/>
    </location>
</feature>
<evidence type="ECO:0000256" key="1">
    <source>
        <dbReference type="ARBA" id="ARBA00004141"/>
    </source>
</evidence>
<comment type="caution">
    <text evidence="11">The sequence shown here is derived from an EMBL/GenBank/DDBJ whole genome shotgun (WGS) entry which is preliminary data.</text>
</comment>
<comment type="subcellular location">
    <subcellularLocation>
        <location evidence="1">Membrane</location>
        <topology evidence="1">Multi-pass membrane protein</topology>
    </subcellularLocation>
</comment>
<dbReference type="NCBIfam" id="TIGR01297">
    <property type="entry name" value="CDF"/>
    <property type="match status" value="1"/>
</dbReference>
<reference evidence="11 12" key="1">
    <citation type="submission" date="2018-11" db="EMBL/GenBank/DDBJ databases">
        <title>Mesobaculum littorinae gen. nov., sp. nov., isolated from Littorina scabra that represents a novel genus of the order Rhodobacteraceae.</title>
        <authorList>
            <person name="Li F."/>
        </authorList>
    </citation>
    <scope>NUCLEOTIDE SEQUENCE [LARGE SCALE GENOMIC DNA]</scope>
    <source>
        <strain evidence="11 12">M0103</strain>
    </source>
</reference>
<dbReference type="RefSeq" id="WP_127907112.1">
    <property type="nucleotide sequence ID" value="NZ_RQXX01000004.1"/>
</dbReference>
<feature type="transmembrane region" description="Helical" evidence="8">
    <location>
        <begin position="47"/>
        <end position="65"/>
    </location>
</feature>
<dbReference type="InterPro" id="IPR002524">
    <property type="entry name" value="Cation_efflux"/>
</dbReference>
<dbReference type="Gene3D" id="3.30.70.1350">
    <property type="entry name" value="Cation efflux protein, cytoplasmic domain"/>
    <property type="match status" value="1"/>
</dbReference>
<dbReference type="SUPFAM" id="SSF160240">
    <property type="entry name" value="Cation efflux protein cytoplasmic domain-like"/>
    <property type="match status" value="1"/>
</dbReference>
<sequence length="291" mass="29872">MSDGSTTRMNLSAIGASASVALLLVLAKLWALGLTGSLSVAASLADSGLDLIVSLGGLVAIAYAARPPDEDHAFGHSSVEDLAALGQSLFILASAVAIAVAAVTRLLGDAPPALADEGAGMGVMALSVALTVALVAWQTRVARATGNRVVLADRLHYLGDLIPNVGAILSLWASAAFGLTQVDSVVALAAAAMLLTGAVRIWLGGWNALMDRAASPEMVAGIEEIAGSWPGVRGFHDLKTRTAGSRVFVNLHIELDGTQTLTEAHDIGAGLRHAILDRYPQADVIIHKDPV</sequence>
<dbReference type="InterPro" id="IPR027470">
    <property type="entry name" value="Cation_efflux_CTD"/>
</dbReference>
<feature type="transmembrane region" description="Helical" evidence="8">
    <location>
        <begin position="85"/>
        <end position="107"/>
    </location>
</feature>
<protein>
    <submittedName>
        <fullName evidence="11">Cation diffusion facilitator family transporter</fullName>
    </submittedName>
</protein>
<dbReference type="InterPro" id="IPR058533">
    <property type="entry name" value="Cation_efflux_TM"/>
</dbReference>
<keyword evidence="7 8" id="KW-0472">Membrane</keyword>
<dbReference type="Pfam" id="PF16916">
    <property type="entry name" value="ZT_dimer"/>
    <property type="match status" value="1"/>
</dbReference>
<feature type="transmembrane region" description="Helical" evidence="8">
    <location>
        <begin position="185"/>
        <end position="203"/>
    </location>
</feature>
<dbReference type="Proteomes" id="UP000285908">
    <property type="component" value="Unassembled WGS sequence"/>
</dbReference>
<dbReference type="InterPro" id="IPR036837">
    <property type="entry name" value="Cation_efflux_CTD_sf"/>
</dbReference>
<dbReference type="Gene3D" id="1.20.1510.10">
    <property type="entry name" value="Cation efflux protein transmembrane domain"/>
    <property type="match status" value="1"/>
</dbReference>
<evidence type="ECO:0000256" key="6">
    <source>
        <dbReference type="ARBA" id="ARBA00022989"/>
    </source>
</evidence>
<evidence type="ECO:0000256" key="4">
    <source>
        <dbReference type="ARBA" id="ARBA00022475"/>
    </source>
</evidence>
<proteinExistence type="inferred from homology"/>
<dbReference type="Pfam" id="PF01545">
    <property type="entry name" value="Cation_efflux"/>
    <property type="match status" value="1"/>
</dbReference>
<evidence type="ECO:0000313" key="11">
    <source>
        <dbReference type="EMBL" id="RVV97516.1"/>
    </source>
</evidence>
<gene>
    <name evidence="11" type="ORF">EKE94_13315</name>
</gene>
<feature type="domain" description="Cation efflux protein transmembrane" evidence="9">
    <location>
        <begin position="16"/>
        <end position="201"/>
    </location>
</feature>
<keyword evidence="3" id="KW-0813">Transport</keyword>
<dbReference type="PANTHER" id="PTHR43840">
    <property type="entry name" value="MITOCHONDRIAL METAL TRANSPORTER 1-RELATED"/>
    <property type="match status" value="1"/>
</dbReference>
<dbReference type="GO" id="GO:0005886">
    <property type="term" value="C:plasma membrane"/>
    <property type="evidence" value="ECO:0007669"/>
    <property type="project" value="TreeGrafter"/>
</dbReference>
<dbReference type="GO" id="GO:0015093">
    <property type="term" value="F:ferrous iron transmembrane transporter activity"/>
    <property type="evidence" value="ECO:0007669"/>
    <property type="project" value="TreeGrafter"/>
</dbReference>
<evidence type="ECO:0000256" key="8">
    <source>
        <dbReference type="SAM" id="Phobius"/>
    </source>
</evidence>
<dbReference type="EMBL" id="RQXX01000004">
    <property type="protein sequence ID" value="RVV97516.1"/>
    <property type="molecule type" value="Genomic_DNA"/>
</dbReference>